<evidence type="ECO:0000313" key="2">
    <source>
        <dbReference type="EMBL" id="KAJ7694396.1"/>
    </source>
</evidence>
<proteinExistence type="predicted"/>
<evidence type="ECO:0000256" key="1">
    <source>
        <dbReference type="SAM" id="MobiDB-lite"/>
    </source>
</evidence>
<reference evidence="2" key="1">
    <citation type="submission" date="2023-03" db="EMBL/GenBank/DDBJ databases">
        <title>Massive genome expansion in bonnet fungi (Mycena s.s.) driven by repeated elements and novel gene families across ecological guilds.</title>
        <authorList>
            <consortium name="Lawrence Berkeley National Laboratory"/>
            <person name="Harder C.B."/>
            <person name="Miyauchi S."/>
            <person name="Viragh M."/>
            <person name="Kuo A."/>
            <person name="Thoen E."/>
            <person name="Andreopoulos B."/>
            <person name="Lu D."/>
            <person name="Skrede I."/>
            <person name="Drula E."/>
            <person name="Henrissat B."/>
            <person name="Morin E."/>
            <person name="Kohler A."/>
            <person name="Barry K."/>
            <person name="LaButti K."/>
            <person name="Morin E."/>
            <person name="Salamov A."/>
            <person name="Lipzen A."/>
            <person name="Mereny Z."/>
            <person name="Hegedus B."/>
            <person name="Baldrian P."/>
            <person name="Stursova M."/>
            <person name="Weitz H."/>
            <person name="Taylor A."/>
            <person name="Grigoriev I.V."/>
            <person name="Nagy L.G."/>
            <person name="Martin F."/>
            <person name="Kauserud H."/>
        </authorList>
    </citation>
    <scope>NUCLEOTIDE SEQUENCE</scope>
    <source>
        <strain evidence="2">CBHHK067</strain>
    </source>
</reference>
<accession>A0AAD7DLU7</accession>
<gene>
    <name evidence="2" type="ORF">B0H17DRAFT_1132029</name>
</gene>
<protein>
    <submittedName>
        <fullName evidence="2">Uncharacterized protein</fullName>
    </submittedName>
</protein>
<name>A0AAD7DLU7_MYCRO</name>
<dbReference type="Proteomes" id="UP001221757">
    <property type="component" value="Unassembled WGS sequence"/>
</dbReference>
<dbReference type="EMBL" id="JARKIE010000042">
    <property type="protein sequence ID" value="KAJ7694396.1"/>
    <property type="molecule type" value="Genomic_DNA"/>
</dbReference>
<comment type="caution">
    <text evidence="2">The sequence shown here is derived from an EMBL/GenBank/DDBJ whole genome shotgun (WGS) entry which is preliminary data.</text>
</comment>
<keyword evidence="3" id="KW-1185">Reference proteome</keyword>
<feature type="region of interest" description="Disordered" evidence="1">
    <location>
        <begin position="47"/>
        <end position="77"/>
    </location>
</feature>
<organism evidence="2 3">
    <name type="scientific">Mycena rosella</name>
    <name type="common">Pink bonnet</name>
    <name type="synonym">Agaricus rosellus</name>
    <dbReference type="NCBI Taxonomy" id="1033263"/>
    <lineage>
        <taxon>Eukaryota</taxon>
        <taxon>Fungi</taxon>
        <taxon>Dikarya</taxon>
        <taxon>Basidiomycota</taxon>
        <taxon>Agaricomycotina</taxon>
        <taxon>Agaricomycetes</taxon>
        <taxon>Agaricomycetidae</taxon>
        <taxon>Agaricales</taxon>
        <taxon>Marasmiineae</taxon>
        <taxon>Mycenaceae</taxon>
        <taxon>Mycena</taxon>
    </lineage>
</organism>
<evidence type="ECO:0000313" key="3">
    <source>
        <dbReference type="Proteomes" id="UP001221757"/>
    </source>
</evidence>
<dbReference type="AlphaFoldDB" id="A0AAD7DLU7"/>
<sequence>MEEHLRDRHPKWELTKSRVDRENFSAMFGSSELKRRNLDAVEVLQLPPEQSEGSSDASVVENRGQKYPSQSPAGTPRCHRVLKISRPAADGSRVVTLFKHYF</sequence>